<evidence type="ECO:0000313" key="1">
    <source>
        <dbReference type="EMBL" id="MPC64622.1"/>
    </source>
</evidence>
<sequence>MVTSSLKEGRVPLEWKRANIIRIFKGGKSTKPLNDRPVSKRTGEQRWMGVHCVPGHKKGF</sequence>
<dbReference type="Proteomes" id="UP000324222">
    <property type="component" value="Unassembled WGS sequence"/>
</dbReference>
<reference evidence="1 2" key="1">
    <citation type="submission" date="2019-05" db="EMBL/GenBank/DDBJ databases">
        <title>Another draft genome of Portunus trituberculatus and its Hox gene families provides insights of decapod evolution.</title>
        <authorList>
            <person name="Jeong J.-H."/>
            <person name="Song I."/>
            <person name="Kim S."/>
            <person name="Choi T."/>
            <person name="Kim D."/>
            <person name="Ryu S."/>
            <person name="Kim W."/>
        </authorList>
    </citation>
    <scope>NUCLEOTIDE SEQUENCE [LARGE SCALE GENOMIC DNA]</scope>
    <source>
        <tissue evidence="1">Muscle</tissue>
    </source>
</reference>
<gene>
    <name evidence="1" type="ORF">E2C01_058740</name>
</gene>
<keyword evidence="2" id="KW-1185">Reference proteome</keyword>
<proteinExistence type="predicted"/>
<evidence type="ECO:0000313" key="2">
    <source>
        <dbReference type="Proteomes" id="UP000324222"/>
    </source>
</evidence>
<comment type="caution">
    <text evidence="1">The sequence shown here is derived from an EMBL/GenBank/DDBJ whole genome shotgun (WGS) entry which is preliminary data.</text>
</comment>
<organism evidence="1 2">
    <name type="scientific">Portunus trituberculatus</name>
    <name type="common">Swimming crab</name>
    <name type="synonym">Neptunus trituberculatus</name>
    <dbReference type="NCBI Taxonomy" id="210409"/>
    <lineage>
        <taxon>Eukaryota</taxon>
        <taxon>Metazoa</taxon>
        <taxon>Ecdysozoa</taxon>
        <taxon>Arthropoda</taxon>
        <taxon>Crustacea</taxon>
        <taxon>Multicrustacea</taxon>
        <taxon>Malacostraca</taxon>
        <taxon>Eumalacostraca</taxon>
        <taxon>Eucarida</taxon>
        <taxon>Decapoda</taxon>
        <taxon>Pleocyemata</taxon>
        <taxon>Brachyura</taxon>
        <taxon>Eubrachyura</taxon>
        <taxon>Portunoidea</taxon>
        <taxon>Portunidae</taxon>
        <taxon>Portuninae</taxon>
        <taxon>Portunus</taxon>
    </lineage>
</organism>
<protein>
    <submittedName>
        <fullName evidence="1">Uncharacterized protein</fullName>
    </submittedName>
</protein>
<dbReference type="AlphaFoldDB" id="A0A5B7H0N4"/>
<accession>A0A5B7H0N4</accession>
<dbReference type="EMBL" id="VSRR010022330">
    <property type="protein sequence ID" value="MPC64622.1"/>
    <property type="molecule type" value="Genomic_DNA"/>
</dbReference>
<name>A0A5B7H0N4_PORTR</name>